<protein>
    <submittedName>
        <fullName evidence="7">Mo-co oxidoreductase dimerisation domain-containing protein</fullName>
    </submittedName>
</protein>
<evidence type="ECO:0000313" key="8">
    <source>
        <dbReference type="Proteomes" id="UP000182762"/>
    </source>
</evidence>
<evidence type="ECO:0000313" key="7">
    <source>
        <dbReference type="EMBL" id="SFQ86324.1"/>
    </source>
</evidence>
<dbReference type="InterPro" id="IPR005066">
    <property type="entry name" value="MoCF_OxRdtse_dimer"/>
</dbReference>
<accession>A0A1I6BZJ3</accession>
<dbReference type="Gene3D" id="2.60.40.650">
    <property type="match status" value="1"/>
</dbReference>
<feature type="domain" description="Moybdenum cofactor oxidoreductase dimerisation" evidence="6">
    <location>
        <begin position="239"/>
        <end position="353"/>
    </location>
</feature>
<sequence length="355" mass="40857">MRNCDSKKLRPNLIPKTLVPENQETPIHLVSGDIISDKLFYRRNHFPYPSFTSSFYFLPIEGQVHISKVFSLQEIYSMPAKTIKVVLECSGDKRELFKPKVYGEQWGKGAISQGIWKGVSLKTLLQYTGLLDNAKEIVFEGYDNGRRPDSNKLYNFSRSLPIEKALDPDTIIAYEYNNHPISFKHGFPLRLIVPGWYAMASVKWIKKIIIIDKEFKGPFQDIDYVYYPNQENDNGKVPVTTINVNSTIQYPLNMQLLHSGVYEIKGIAWTGEGQITMVEISIDGGQTWNKCKLTSSFEKHSWIRWNYTWNALKKGEYTIKSKAADSKGNVQPLEPIWNRKGYGYNAIDHIKVKIE</sequence>
<proteinExistence type="predicted"/>
<comment type="cofactor">
    <cofactor evidence="1">
        <name>Mo-molybdopterin</name>
        <dbReference type="ChEBI" id="CHEBI:71302"/>
    </cofactor>
</comment>
<feature type="domain" description="Oxidoreductase molybdopterin-binding" evidence="5">
    <location>
        <begin position="45"/>
        <end position="218"/>
    </location>
</feature>
<keyword evidence="2" id="KW-0500">Molybdenum</keyword>
<dbReference type="Proteomes" id="UP000182762">
    <property type="component" value="Unassembled WGS sequence"/>
</dbReference>
<dbReference type="PANTHER" id="PTHR19372">
    <property type="entry name" value="SULFITE REDUCTASE"/>
    <property type="match status" value="1"/>
</dbReference>
<evidence type="ECO:0000259" key="5">
    <source>
        <dbReference type="Pfam" id="PF00174"/>
    </source>
</evidence>
<keyword evidence="8" id="KW-1185">Reference proteome</keyword>
<evidence type="ECO:0000256" key="4">
    <source>
        <dbReference type="ARBA" id="ARBA00023002"/>
    </source>
</evidence>
<dbReference type="GeneID" id="93713160"/>
<dbReference type="Pfam" id="PF00174">
    <property type="entry name" value="Oxidored_molyb"/>
    <property type="match status" value="1"/>
</dbReference>
<gene>
    <name evidence="7" type="ORF">SAMN02745910_04632</name>
</gene>
<organism evidence="7 8">
    <name type="scientific">Priestia endophytica DSM 13796</name>
    <dbReference type="NCBI Taxonomy" id="1121089"/>
    <lineage>
        <taxon>Bacteria</taxon>
        <taxon>Bacillati</taxon>
        <taxon>Bacillota</taxon>
        <taxon>Bacilli</taxon>
        <taxon>Bacillales</taxon>
        <taxon>Bacillaceae</taxon>
        <taxon>Priestia</taxon>
    </lineage>
</organism>
<keyword evidence="4" id="KW-0560">Oxidoreductase</keyword>
<evidence type="ECO:0000256" key="3">
    <source>
        <dbReference type="ARBA" id="ARBA00022723"/>
    </source>
</evidence>
<keyword evidence="3" id="KW-0479">Metal-binding</keyword>
<evidence type="ECO:0000259" key="6">
    <source>
        <dbReference type="Pfam" id="PF03404"/>
    </source>
</evidence>
<dbReference type="SUPFAM" id="SSF56524">
    <property type="entry name" value="Oxidoreductase molybdopterin-binding domain"/>
    <property type="match status" value="1"/>
</dbReference>
<dbReference type="InterPro" id="IPR036374">
    <property type="entry name" value="OxRdtase_Mopterin-bd_sf"/>
</dbReference>
<name>A0A1I6BZJ3_9BACI</name>
<dbReference type="InterPro" id="IPR000572">
    <property type="entry name" value="OxRdtase_Mopterin-bd_dom"/>
</dbReference>
<reference evidence="7 8" key="1">
    <citation type="submission" date="2016-10" db="EMBL/GenBank/DDBJ databases">
        <authorList>
            <person name="Varghese N."/>
            <person name="Submissions S."/>
        </authorList>
    </citation>
    <scope>NUCLEOTIDE SEQUENCE [LARGE SCALE GENOMIC DNA]</scope>
    <source>
        <strain evidence="7 8">DSM 13796</strain>
    </source>
</reference>
<dbReference type="SUPFAM" id="SSF81296">
    <property type="entry name" value="E set domains"/>
    <property type="match status" value="1"/>
</dbReference>
<dbReference type="InterPro" id="IPR014756">
    <property type="entry name" value="Ig_E-set"/>
</dbReference>
<evidence type="ECO:0000256" key="1">
    <source>
        <dbReference type="ARBA" id="ARBA00001924"/>
    </source>
</evidence>
<dbReference type="Pfam" id="PF03404">
    <property type="entry name" value="Mo-co_dimer"/>
    <property type="match status" value="1"/>
</dbReference>
<dbReference type="InterPro" id="IPR008335">
    <property type="entry name" value="Mopterin_OxRdtase_euk"/>
</dbReference>
<dbReference type="Gene3D" id="3.90.420.10">
    <property type="entry name" value="Oxidoreductase, molybdopterin-binding domain"/>
    <property type="match status" value="1"/>
</dbReference>
<dbReference type="PRINTS" id="PR00407">
    <property type="entry name" value="EUMOPTERIN"/>
</dbReference>
<comment type="caution">
    <text evidence="7">The sequence shown here is derived from an EMBL/GenBank/DDBJ whole genome shotgun (WGS) entry which is preliminary data.</text>
</comment>
<dbReference type="EMBL" id="FOXX01000018">
    <property type="protein sequence ID" value="SFQ86324.1"/>
    <property type="molecule type" value="Genomic_DNA"/>
</dbReference>
<dbReference type="CDD" id="cd02110">
    <property type="entry name" value="SO_family_Moco_dimer"/>
    <property type="match status" value="1"/>
</dbReference>
<dbReference type="RefSeq" id="WP_061804944.1">
    <property type="nucleotide sequence ID" value="NZ_FOXX01000018.1"/>
</dbReference>
<dbReference type="PANTHER" id="PTHR19372:SF7">
    <property type="entry name" value="SULFITE OXIDASE, MITOCHONDRIAL"/>
    <property type="match status" value="1"/>
</dbReference>
<evidence type="ECO:0000256" key="2">
    <source>
        <dbReference type="ARBA" id="ARBA00022505"/>
    </source>
</evidence>